<gene>
    <name evidence="11" type="ORF">LGLO00237_LOCUS29114</name>
</gene>
<keyword evidence="8" id="KW-0067">ATP-binding</keyword>
<evidence type="ECO:0000256" key="4">
    <source>
        <dbReference type="ARBA" id="ARBA00022679"/>
    </source>
</evidence>
<keyword evidence="5" id="KW-0545">Nucleotide biosynthesis</keyword>
<evidence type="ECO:0000256" key="1">
    <source>
        <dbReference type="ARBA" id="ARBA00004996"/>
    </source>
</evidence>
<name>A0A7S3ZAU3_9EUKA</name>
<evidence type="ECO:0000256" key="7">
    <source>
        <dbReference type="ARBA" id="ARBA00022777"/>
    </source>
</evidence>
<dbReference type="AlphaFoldDB" id="A0A7S3ZAU3"/>
<dbReference type="GO" id="GO:0002189">
    <property type="term" value="C:ribose phosphate diphosphokinase complex"/>
    <property type="evidence" value="ECO:0007669"/>
    <property type="project" value="TreeGrafter"/>
</dbReference>
<dbReference type="NCBIfam" id="TIGR01251">
    <property type="entry name" value="ribP_PPkin"/>
    <property type="match status" value="1"/>
</dbReference>
<keyword evidence="7" id="KW-0418">Kinase</keyword>
<evidence type="ECO:0000256" key="9">
    <source>
        <dbReference type="ARBA" id="ARBA00049535"/>
    </source>
</evidence>
<dbReference type="GO" id="GO:0004749">
    <property type="term" value="F:ribose phosphate diphosphokinase activity"/>
    <property type="evidence" value="ECO:0007669"/>
    <property type="project" value="UniProtKB-EC"/>
</dbReference>
<comment type="pathway">
    <text evidence="1">Metabolic intermediate biosynthesis; 5-phospho-alpha-D-ribose 1-diphosphate biosynthesis; 5-phospho-alpha-D-ribose 1-diphosphate from D-ribose 5-phosphate (route I): step 1/1.</text>
</comment>
<dbReference type="InterPro" id="IPR000836">
    <property type="entry name" value="PRTase_dom"/>
</dbReference>
<dbReference type="Pfam" id="PF14572">
    <property type="entry name" value="Pribosyl_synth"/>
    <property type="match status" value="1"/>
</dbReference>
<keyword evidence="4" id="KW-0808">Transferase</keyword>
<evidence type="ECO:0000256" key="3">
    <source>
        <dbReference type="ARBA" id="ARBA00013247"/>
    </source>
</evidence>
<dbReference type="InterPro" id="IPR029099">
    <property type="entry name" value="Pribosyltran_N"/>
</dbReference>
<evidence type="ECO:0000256" key="8">
    <source>
        <dbReference type="ARBA" id="ARBA00022840"/>
    </source>
</evidence>
<keyword evidence="6" id="KW-0547">Nucleotide-binding</keyword>
<comment type="catalytic activity">
    <reaction evidence="9">
        <text>D-ribose 5-phosphate + ATP = 5-phospho-alpha-D-ribose 1-diphosphate + AMP + H(+)</text>
        <dbReference type="Rhea" id="RHEA:15609"/>
        <dbReference type="ChEBI" id="CHEBI:15378"/>
        <dbReference type="ChEBI" id="CHEBI:30616"/>
        <dbReference type="ChEBI" id="CHEBI:58017"/>
        <dbReference type="ChEBI" id="CHEBI:78346"/>
        <dbReference type="ChEBI" id="CHEBI:456215"/>
        <dbReference type="EC" id="2.7.6.1"/>
    </reaction>
</comment>
<dbReference type="CDD" id="cd06223">
    <property type="entry name" value="PRTases_typeI"/>
    <property type="match status" value="1"/>
</dbReference>
<dbReference type="GO" id="GO:0006015">
    <property type="term" value="P:5-phosphoribose 1-diphosphate biosynthetic process"/>
    <property type="evidence" value="ECO:0007669"/>
    <property type="project" value="TreeGrafter"/>
</dbReference>
<dbReference type="GO" id="GO:0006164">
    <property type="term" value="P:purine nucleotide biosynthetic process"/>
    <property type="evidence" value="ECO:0007669"/>
    <property type="project" value="TreeGrafter"/>
</dbReference>
<dbReference type="InterPro" id="IPR029057">
    <property type="entry name" value="PRTase-like"/>
</dbReference>
<dbReference type="EC" id="2.7.6.1" evidence="3"/>
<dbReference type="GO" id="GO:0005737">
    <property type="term" value="C:cytoplasm"/>
    <property type="evidence" value="ECO:0007669"/>
    <property type="project" value="TreeGrafter"/>
</dbReference>
<evidence type="ECO:0000313" key="11">
    <source>
        <dbReference type="EMBL" id="CAE0677334.1"/>
    </source>
</evidence>
<evidence type="ECO:0000256" key="6">
    <source>
        <dbReference type="ARBA" id="ARBA00022741"/>
    </source>
</evidence>
<dbReference type="PANTHER" id="PTHR10210:SF32">
    <property type="entry name" value="RIBOSE-PHOSPHATE PYROPHOSPHOKINASE 2"/>
    <property type="match status" value="1"/>
</dbReference>
<dbReference type="GO" id="GO:0016301">
    <property type="term" value="F:kinase activity"/>
    <property type="evidence" value="ECO:0007669"/>
    <property type="project" value="UniProtKB-KW"/>
</dbReference>
<accession>A0A7S3ZAU3</accession>
<protein>
    <recommendedName>
        <fullName evidence="3">ribose-phosphate diphosphokinase</fullName>
        <ecNumber evidence="3">2.7.6.1</ecNumber>
    </recommendedName>
</protein>
<feature type="domain" description="Ribose-phosphate pyrophosphokinase N-terminal" evidence="10">
    <location>
        <begin position="1"/>
        <end position="56"/>
    </location>
</feature>
<comment type="similarity">
    <text evidence="2">Belongs to the ribose-phosphate pyrophosphokinase family.</text>
</comment>
<evidence type="ECO:0000256" key="2">
    <source>
        <dbReference type="ARBA" id="ARBA00006478"/>
    </source>
</evidence>
<dbReference type="InterPro" id="IPR005946">
    <property type="entry name" value="Rib-P_diPkinase"/>
</dbReference>
<dbReference type="PANTHER" id="PTHR10210">
    <property type="entry name" value="RIBOSE-PHOSPHATE DIPHOSPHOKINASE FAMILY MEMBER"/>
    <property type="match status" value="1"/>
</dbReference>
<dbReference type="Pfam" id="PF13793">
    <property type="entry name" value="Pribosyltran_N"/>
    <property type="match status" value="1"/>
</dbReference>
<dbReference type="GO" id="GO:0005524">
    <property type="term" value="F:ATP binding"/>
    <property type="evidence" value="ECO:0007669"/>
    <property type="project" value="UniProtKB-KW"/>
</dbReference>
<dbReference type="GO" id="GO:0000287">
    <property type="term" value="F:magnesium ion binding"/>
    <property type="evidence" value="ECO:0007669"/>
    <property type="project" value="InterPro"/>
</dbReference>
<reference evidence="11" key="1">
    <citation type="submission" date="2021-01" db="EMBL/GenBank/DDBJ databases">
        <authorList>
            <person name="Corre E."/>
            <person name="Pelletier E."/>
            <person name="Niang G."/>
            <person name="Scheremetjew M."/>
            <person name="Finn R."/>
            <person name="Kale V."/>
            <person name="Holt S."/>
            <person name="Cochrane G."/>
            <person name="Meng A."/>
            <person name="Brown T."/>
            <person name="Cohen L."/>
        </authorList>
    </citation>
    <scope>NUCLEOTIDE SEQUENCE</scope>
    <source>
        <strain evidence="11">CCCM811</strain>
    </source>
</reference>
<dbReference type="FunFam" id="3.40.50.2020:FF:000014">
    <property type="entry name" value="Ribose-phosphate pyrophosphokinase 1"/>
    <property type="match status" value="1"/>
</dbReference>
<organism evidence="11">
    <name type="scientific">Lotharella globosa</name>
    <dbReference type="NCBI Taxonomy" id="91324"/>
    <lineage>
        <taxon>Eukaryota</taxon>
        <taxon>Sar</taxon>
        <taxon>Rhizaria</taxon>
        <taxon>Cercozoa</taxon>
        <taxon>Chlorarachniophyceae</taxon>
        <taxon>Lotharella</taxon>
    </lineage>
</organism>
<dbReference type="Gene3D" id="3.40.50.2020">
    <property type="match status" value="2"/>
</dbReference>
<proteinExistence type="inferred from homology"/>
<evidence type="ECO:0000256" key="5">
    <source>
        <dbReference type="ARBA" id="ARBA00022727"/>
    </source>
</evidence>
<dbReference type="SUPFAM" id="SSF53271">
    <property type="entry name" value="PRTase-like"/>
    <property type="match status" value="1"/>
</dbReference>
<dbReference type="EMBL" id="HBIV01041268">
    <property type="protein sequence ID" value="CAE0677334.1"/>
    <property type="molecule type" value="Transcribed_RNA"/>
</dbReference>
<sequence length="266" mass="29117">MELLLMISTLRRASADSITAILPYYGYSRQLAPVSKNGVPTSLAAADVAIMLRTMGVDQVVSVDLHKDQIEGFFKSDVTIENLDITKAVIPYLKRKELRDPVCVPIGGVKKAKHLRDCLTRAGVETEMGFVFYTGDAGFVNVNEDTHPDETDSTEVMKHTTEFVGDVKDRDVIILTDLIDTGSRVTSAANQLSQCGARRIYAIASHALMTGNAIEVIDKSSLDEVVVFNTIPQKKDSPKIRMLTIAPLIAKTISRINTDGSIKALY</sequence>
<evidence type="ECO:0000259" key="10">
    <source>
        <dbReference type="Pfam" id="PF13793"/>
    </source>
</evidence>